<name>A0A1W4XTV7_AGRPL</name>
<dbReference type="UniPathway" id="UPA00109">
    <property type="reaction ID" value="UER00183"/>
</dbReference>
<dbReference type="KEGG" id="apln:108744533"/>
<gene>
    <name evidence="9" type="primary">LOC108744533</name>
</gene>
<organism evidence="8 9">
    <name type="scientific">Agrilus planipennis</name>
    <name type="common">Emerald ash borer</name>
    <name type="synonym">Agrilus marcopoli</name>
    <dbReference type="NCBI Taxonomy" id="224129"/>
    <lineage>
        <taxon>Eukaryota</taxon>
        <taxon>Metazoa</taxon>
        <taxon>Ecdysozoa</taxon>
        <taxon>Arthropoda</taxon>
        <taxon>Hexapoda</taxon>
        <taxon>Insecta</taxon>
        <taxon>Pterygota</taxon>
        <taxon>Neoptera</taxon>
        <taxon>Endopterygota</taxon>
        <taxon>Coleoptera</taxon>
        <taxon>Polyphaga</taxon>
        <taxon>Elateriformia</taxon>
        <taxon>Buprestoidea</taxon>
        <taxon>Buprestidae</taxon>
        <taxon>Agrilinae</taxon>
        <taxon>Agrilus</taxon>
    </lineage>
</organism>
<comment type="similarity">
    <text evidence="3">Belongs to the class I fructose-bisphosphate aldolase family.</text>
</comment>
<dbReference type="Gene3D" id="3.20.20.70">
    <property type="entry name" value="Aldolase class I"/>
    <property type="match status" value="1"/>
</dbReference>
<dbReference type="NCBIfam" id="NF033379">
    <property type="entry name" value="FrucBisAld_I"/>
    <property type="match status" value="1"/>
</dbReference>
<evidence type="ECO:0000256" key="6">
    <source>
        <dbReference type="ARBA" id="ARBA00023152"/>
    </source>
</evidence>
<evidence type="ECO:0000256" key="7">
    <source>
        <dbReference type="ARBA" id="ARBA00023239"/>
    </source>
</evidence>
<dbReference type="RefSeq" id="XP_018335855.1">
    <property type="nucleotide sequence ID" value="XM_018480353.2"/>
</dbReference>
<dbReference type="Pfam" id="PF00274">
    <property type="entry name" value="Glycolytic"/>
    <property type="match status" value="1"/>
</dbReference>
<protein>
    <recommendedName>
        <fullName evidence="5">Fructose-bisphosphate aldolase</fullName>
        <ecNumber evidence="4">4.1.2.13</ecNumber>
    </recommendedName>
</protein>
<dbReference type="AlphaFoldDB" id="A0A1W4XTV7"/>
<keyword evidence="7" id="KW-0456">Lyase</keyword>
<dbReference type="GeneID" id="108744533"/>
<evidence type="ECO:0000256" key="4">
    <source>
        <dbReference type="ARBA" id="ARBA00013068"/>
    </source>
</evidence>
<evidence type="ECO:0000313" key="9">
    <source>
        <dbReference type="RefSeq" id="XP_018335855.1"/>
    </source>
</evidence>
<dbReference type="OrthoDB" id="36455at2759"/>
<keyword evidence="8" id="KW-1185">Reference proteome</keyword>
<dbReference type="InterPro" id="IPR013785">
    <property type="entry name" value="Aldolase_TIM"/>
</dbReference>
<comment type="pathway">
    <text evidence="2">Carbohydrate degradation; glycolysis; D-glyceraldehyde 3-phosphate and glycerone phosphate from D-glucose: step 4/4.</text>
</comment>
<evidence type="ECO:0000256" key="5">
    <source>
        <dbReference type="ARBA" id="ARBA00013779"/>
    </source>
</evidence>
<keyword evidence="6" id="KW-0324">Glycolysis</keyword>
<comment type="catalytic activity">
    <reaction evidence="1">
        <text>beta-D-fructose 1,6-bisphosphate = D-glyceraldehyde 3-phosphate + dihydroxyacetone phosphate</text>
        <dbReference type="Rhea" id="RHEA:14729"/>
        <dbReference type="ChEBI" id="CHEBI:32966"/>
        <dbReference type="ChEBI" id="CHEBI:57642"/>
        <dbReference type="ChEBI" id="CHEBI:59776"/>
        <dbReference type="EC" id="4.1.2.13"/>
    </reaction>
</comment>
<evidence type="ECO:0000313" key="8">
    <source>
        <dbReference type="Proteomes" id="UP000192223"/>
    </source>
</evidence>
<dbReference type="STRING" id="224129.A0A1W4XTV7"/>
<evidence type="ECO:0000256" key="2">
    <source>
        <dbReference type="ARBA" id="ARBA00004714"/>
    </source>
</evidence>
<dbReference type="Proteomes" id="UP000192223">
    <property type="component" value="Unplaced"/>
</dbReference>
<reference evidence="9" key="1">
    <citation type="submission" date="2025-08" db="UniProtKB">
        <authorList>
            <consortium name="RefSeq"/>
        </authorList>
    </citation>
    <scope>IDENTIFICATION</scope>
    <source>
        <tissue evidence="9">Entire body</tissue>
    </source>
</reference>
<dbReference type="EC" id="4.1.2.13" evidence="4"/>
<proteinExistence type="inferred from homology"/>
<sequence>MVHFDYPPQALQGELRRIANDLMAPGKGILAADESLDLMEKRLRDIGLKNDIENRRRYRQILFTANKSSMGNYISGVIMLPATLYEKADNGTPFIELLKERGILPGVNVDGGLVDLPFTNGETITQGLDNLGQRLAEYKKAGCAFAKWRGAYRISKTTPSDLAIIENANALARYASLCQSNGLVPIVEPDISRDGDHDLETNQKTTEVVLAAVYKALNDHHVFLEGTVLKPSMVTPGKDHKTWYSPQDIAKATVLAVSRTVPAAVPGIGFLSGGQTDQEATDNLNAINKFTGATKPWHLTFIFGRALQTPISTTWKGKDENVVAAQEEFLKLAKRNSLASLGKYNR</sequence>
<dbReference type="FunFam" id="3.20.20.70:FF:000140">
    <property type="entry name" value="Fructose-bisphosphate aldolase"/>
    <property type="match status" value="1"/>
</dbReference>
<dbReference type="InParanoid" id="A0A1W4XTV7"/>
<dbReference type="InterPro" id="IPR000741">
    <property type="entry name" value="FBA_I"/>
</dbReference>
<dbReference type="SUPFAM" id="SSF51569">
    <property type="entry name" value="Aldolase"/>
    <property type="match status" value="1"/>
</dbReference>
<dbReference type="GO" id="GO:0004332">
    <property type="term" value="F:fructose-bisphosphate aldolase activity"/>
    <property type="evidence" value="ECO:0007669"/>
    <property type="project" value="UniProtKB-EC"/>
</dbReference>
<dbReference type="PANTHER" id="PTHR11627">
    <property type="entry name" value="FRUCTOSE-BISPHOSPHATE ALDOLASE"/>
    <property type="match status" value="1"/>
</dbReference>
<evidence type="ECO:0000256" key="1">
    <source>
        <dbReference type="ARBA" id="ARBA00000441"/>
    </source>
</evidence>
<dbReference type="GO" id="GO:0006096">
    <property type="term" value="P:glycolytic process"/>
    <property type="evidence" value="ECO:0007669"/>
    <property type="project" value="UniProtKB-UniPathway"/>
</dbReference>
<accession>A0A1W4XTV7</accession>
<evidence type="ECO:0000256" key="3">
    <source>
        <dbReference type="ARBA" id="ARBA00010387"/>
    </source>
</evidence>